<proteinExistence type="predicted"/>
<reference evidence="9" key="1">
    <citation type="submission" date="2016-11" db="EMBL/GenBank/DDBJ databases">
        <authorList>
            <person name="Varghese N."/>
            <person name="Submissions S."/>
        </authorList>
    </citation>
    <scope>NUCLEOTIDE SEQUENCE [LARGE SCALE GENOMIC DNA]</scope>
    <source>
        <strain evidence="9">DSM 19859</strain>
    </source>
</reference>
<organism evidence="8 9">
    <name type="scientific">Leeuwenhoekiella palythoae</name>
    <dbReference type="NCBI Taxonomy" id="573501"/>
    <lineage>
        <taxon>Bacteria</taxon>
        <taxon>Pseudomonadati</taxon>
        <taxon>Bacteroidota</taxon>
        <taxon>Flavobacteriia</taxon>
        <taxon>Flavobacteriales</taxon>
        <taxon>Flavobacteriaceae</taxon>
        <taxon>Leeuwenhoekiella</taxon>
    </lineage>
</organism>
<evidence type="ECO:0000256" key="1">
    <source>
        <dbReference type="ARBA" id="ARBA00000971"/>
    </source>
</evidence>
<dbReference type="Gene3D" id="3.10.50.40">
    <property type="match status" value="1"/>
</dbReference>
<dbReference type="SUPFAM" id="SSF54534">
    <property type="entry name" value="FKBP-like"/>
    <property type="match status" value="1"/>
</dbReference>
<dbReference type="PROSITE" id="PS51257">
    <property type="entry name" value="PROKAR_LIPOPROTEIN"/>
    <property type="match status" value="1"/>
</dbReference>
<dbReference type="AlphaFoldDB" id="A0A1M5ZHL0"/>
<evidence type="ECO:0000313" key="7">
    <source>
        <dbReference type="EMBL" id="RXG27700.1"/>
    </source>
</evidence>
<comment type="catalytic activity">
    <reaction evidence="1 4">
        <text>[protein]-peptidylproline (omega=180) = [protein]-peptidylproline (omega=0)</text>
        <dbReference type="Rhea" id="RHEA:16237"/>
        <dbReference type="Rhea" id="RHEA-COMP:10747"/>
        <dbReference type="Rhea" id="RHEA-COMP:10748"/>
        <dbReference type="ChEBI" id="CHEBI:83833"/>
        <dbReference type="ChEBI" id="CHEBI:83834"/>
        <dbReference type="EC" id="5.2.1.8"/>
    </reaction>
</comment>
<dbReference type="Proteomes" id="UP000184240">
    <property type="component" value="Unassembled WGS sequence"/>
</dbReference>
<evidence type="ECO:0000256" key="5">
    <source>
        <dbReference type="SAM" id="MobiDB-lite"/>
    </source>
</evidence>
<dbReference type="EMBL" id="QOVN01000006">
    <property type="protein sequence ID" value="RXG27700.1"/>
    <property type="molecule type" value="Genomic_DNA"/>
</dbReference>
<evidence type="ECO:0000313" key="9">
    <source>
        <dbReference type="Proteomes" id="UP000184240"/>
    </source>
</evidence>
<evidence type="ECO:0000259" key="6">
    <source>
        <dbReference type="PROSITE" id="PS50059"/>
    </source>
</evidence>
<keyword evidence="10" id="KW-1185">Reference proteome</keyword>
<feature type="compositionally biased region" description="Acidic residues" evidence="5">
    <location>
        <begin position="246"/>
        <end position="266"/>
    </location>
</feature>
<dbReference type="InterPro" id="IPR001179">
    <property type="entry name" value="PPIase_FKBP_dom"/>
</dbReference>
<feature type="domain" description="PPIase FKBP-type" evidence="6">
    <location>
        <begin position="121"/>
        <end position="220"/>
    </location>
</feature>
<evidence type="ECO:0000313" key="10">
    <source>
        <dbReference type="Proteomes" id="UP000290037"/>
    </source>
</evidence>
<name>A0A1M5ZHL0_9FLAO</name>
<keyword evidence="4" id="KW-0413">Isomerase</keyword>
<keyword evidence="3 4" id="KW-0697">Rotamase</keyword>
<dbReference type="GO" id="GO:0003755">
    <property type="term" value="F:peptidyl-prolyl cis-trans isomerase activity"/>
    <property type="evidence" value="ECO:0007669"/>
    <property type="project" value="UniProtKB-KW"/>
</dbReference>
<dbReference type="InterPro" id="IPR046357">
    <property type="entry name" value="PPIase_dom_sf"/>
</dbReference>
<dbReference type="Proteomes" id="UP000290037">
    <property type="component" value="Unassembled WGS sequence"/>
</dbReference>
<dbReference type="STRING" id="573501.SAMN04487999_3066"/>
<accession>A0A1M5ZHL0</accession>
<reference evidence="7 10" key="3">
    <citation type="submission" date="2018-07" db="EMBL/GenBank/DDBJ databases">
        <title>Leeuwenhoekiella genomics.</title>
        <authorList>
            <person name="Tahon G."/>
            <person name="Willems A."/>
        </authorList>
    </citation>
    <scope>NUCLEOTIDE SEQUENCE [LARGE SCALE GENOMIC DNA]</scope>
    <source>
        <strain evidence="7 10">LMG 24856</strain>
    </source>
</reference>
<reference evidence="8" key="2">
    <citation type="submission" date="2016-11" db="EMBL/GenBank/DDBJ databases">
        <authorList>
            <person name="Jaros S."/>
            <person name="Januszkiewicz K."/>
            <person name="Wedrychowicz H."/>
        </authorList>
    </citation>
    <scope>NUCLEOTIDE SEQUENCE [LARGE SCALE GENOMIC DNA]</scope>
    <source>
        <strain evidence="8">DSM 19859</strain>
    </source>
</reference>
<evidence type="ECO:0000256" key="4">
    <source>
        <dbReference type="PROSITE-ProRule" id="PRU00277"/>
    </source>
</evidence>
<feature type="region of interest" description="Disordered" evidence="5">
    <location>
        <begin position="225"/>
        <end position="301"/>
    </location>
</feature>
<sequence length="301" mass="33354">MMTMVRKVFVAVMGLLFFVSCKKDDDGTTEIEVRDRGEVQVESSANLRAYLDTHFYNYEEFETPAADFDFKIRFDTISGANADKTPLSSQVITRQYTFEDTDYELYILKAREGAGVQPTFADSTFVNYQGSVVGGDRFDASVTPVWFDLTQVVFGFANGVSELKAGTQFTQNADGTYSFGDDYGIGAVFIPSGLGYFNSSGTGFSAYSDLVFTFDLYRAVEDSDNDNDGVPNWKEDINGNHYVNELGDDTDGDNVPDYLDTDDDGDGTSTRDELDFDEDGNTIYIDSNNDGLDDYLDPDIG</sequence>
<dbReference type="EMBL" id="FQXT01000006">
    <property type="protein sequence ID" value="SHI23672.1"/>
    <property type="molecule type" value="Genomic_DNA"/>
</dbReference>
<evidence type="ECO:0000256" key="2">
    <source>
        <dbReference type="ARBA" id="ARBA00013194"/>
    </source>
</evidence>
<dbReference type="PROSITE" id="PS50059">
    <property type="entry name" value="FKBP_PPIASE"/>
    <property type="match status" value="1"/>
</dbReference>
<feature type="compositionally biased region" description="Acidic residues" evidence="5">
    <location>
        <begin position="291"/>
        <end position="301"/>
    </location>
</feature>
<protein>
    <recommendedName>
        <fullName evidence="2 4">peptidylprolyl isomerase</fullName>
        <ecNumber evidence="2 4">5.2.1.8</ecNumber>
    </recommendedName>
</protein>
<gene>
    <name evidence="7" type="ORF">DSM01_2818</name>
    <name evidence="8" type="ORF">SAMN04487999_3066</name>
</gene>
<evidence type="ECO:0000256" key="3">
    <source>
        <dbReference type="ARBA" id="ARBA00023110"/>
    </source>
</evidence>
<dbReference type="EC" id="5.2.1.8" evidence="2 4"/>
<evidence type="ECO:0000313" key="8">
    <source>
        <dbReference type="EMBL" id="SHI23672.1"/>
    </source>
</evidence>